<gene>
    <name evidence="1" type="ORF">ERS852551_02770</name>
</gene>
<name>A0A174T132_9FIRM</name>
<accession>A0A174T132</accession>
<evidence type="ECO:0000313" key="1">
    <source>
        <dbReference type="EMBL" id="CUQ01638.1"/>
    </source>
</evidence>
<protein>
    <submittedName>
        <fullName evidence="1">Uncharacterized protein</fullName>
    </submittedName>
</protein>
<reference evidence="1 2" key="1">
    <citation type="submission" date="2015-09" db="EMBL/GenBank/DDBJ databases">
        <authorList>
            <consortium name="Pathogen Informatics"/>
        </authorList>
    </citation>
    <scope>NUCLEOTIDE SEQUENCE [LARGE SCALE GENOMIC DNA]</scope>
    <source>
        <strain evidence="1 2">2789STDY5834939</strain>
    </source>
</reference>
<dbReference type="AlphaFoldDB" id="A0A174T132"/>
<dbReference type="EMBL" id="CZBE01000021">
    <property type="protein sequence ID" value="CUQ01638.1"/>
    <property type="molecule type" value="Genomic_DNA"/>
</dbReference>
<evidence type="ECO:0000313" key="2">
    <source>
        <dbReference type="Proteomes" id="UP000095765"/>
    </source>
</evidence>
<organism evidence="1 2">
    <name type="scientific">Anaerotruncus colihominis</name>
    <dbReference type="NCBI Taxonomy" id="169435"/>
    <lineage>
        <taxon>Bacteria</taxon>
        <taxon>Bacillati</taxon>
        <taxon>Bacillota</taxon>
        <taxon>Clostridia</taxon>
        <taxon>Eubacteriales</taxon>
        <taxon>Oscillospiraceae</taxon>
        <taxon>Anaerotruncus</taxon>
    </lineage>
</organism>
<sequence>MRKNRFCVKEKRYIAIIRDDLAKLKVDLHFLDNALKTVLAKYRNYFQKRFVEGLSIRRYAAATSSIEAAWGLPAKEILHRPCLYIS</sequence>
<proteinExistence type="predicted"/>
<dbReference type="Proteomes" id="UP000095765">
    <property type="component" value="Unassembled WGS sequence"/>
</dbReference>